<organism evidence="2 3">
    <name type="scientific">Sedimentibacter acidaminivorans</name>
    <dbReference type="NCBI Taxonomy" id="913099"/>
    <lineage>
        <taxon>Bacteria</taxon>
        <taxon>Bacillati</taxon>
        <taxon>Bacillota</taxon>
        <taxon>Tissierellia</taxon>
        <taxon>Sedimentibacter</taxon>
    </lineage>
</organism>
<dbReference type="PANTHER" id="PTHR38030">
    <property type="entry name" value="PROTOPORPHYRINOGEN IX DEHYDROGENASE [MENAQUINONE]"/>
    <property type="match status" value="1"/>
</dbReference>
<name>A0ABS4GHM6_9FIRM</name>
<dbReference type="PROSITE" id="PS50902">
    <property type="entry name" value="FLAVODOXIN_LIKE"/>
    <property type="match status" value="1"/>
</dbReference>
<dbReference type="Pfam" id="PF12724">
    <property type="entry name" value="Flavodoxin_5"/>
    <property type="match status" value="1"/>
</dbReference>
<dbReference type="PANTHER" id="PTHR38030:SF2">
    <property type="entry name" value="PROTOPORPHYRINOGEN IX DEHYDROGENASE [QUINONE]"/>
    <property type="match status" value="1"/>
</dbReference>
<gene>
    <name evidence="2" type="ORF">J2Z76_003102</name>
</gene>
<accession>A0ABS4GHM6</accession>
<evidence type="ECO:0000259" key="1">
    <source>
        <dbReference type="PROSITE" id="PS50902"/>
    </source>
</evidence>
<dbReference type="EMBL" id="JAGGKS010000011">
    <property type="protein sequence ID" value="MBP1927205.1"/>
    <property type="molecule type" value="Genomic_DNA"/>
</dbReference>
<dbReference type="SUPFAM" id="SSF52218">
    <property type="entry name" value="Flavoproteins"/>
    <property type="match status" value="1"/>
</dbReference>
<feature type="domain" description="Flavodoxin-like" evidence="1">
    <location>
        <begin position="4"/>
        <end position="137"/>
    </location>
</feature>
<sequence length="181" mass="20789">MNKIVVVYKSKYGSTKKYAESISDRLNAELFECSDIKPDKLNEYDTIIFGGGLYASGINGISLITKNYQSIKDKNLIVFTVGLASTDDKEIFIPIIEKNFAEEMSNNIQFFHMRGGIDYKKLSFVHKPMMAMMKKIVSKKKEEELTDEDKMMLDTYGDKVDFTDINTIEPLVQFVENLYNK</sequence>
<dbReference type="Proteomes" id="UP001519342">
    <property type="component" value="Unassembled WGS sequence"/>
</dbReference>
<protein>
    <submittedName>
        <fullName evidence="2">Flavodoxin</fullName>
    </submittedName>
</protein>
<dbReference type="Gene3D" id="3.40.50.360">
    <property type="match status" value="1"/>
</dbReference>
<dbReference type="InterPro" id="IPR052200">
    <property type="entry name" value="Protoporphyrinogen_IX_DH"/>
</dbReference>
<dbReference type="RefSeq" id="WP_209512917.1">
    <property type="nucleotide sequence ID" value="NZ_JAGGKS010000011.1"/>
</dbReference>
<reference evidence="2 3" key="1">
    <citation type="submission" date="2021-03" db="EMBL/GenBank/DDBJ databases">
        <title>Genomic Encyclopedia of Type Strains, Phase IV (KMG-IV): sequencing the most valuable type-strain genomes for metagenomic binning, comparative biology and taxonomic classification.</title>
        <authorList>
            <person name="Goeker M."/>
        </authorList>
    </citation>
    <scope>NUCLEOTIDE SEQUENCE [LARGE SCALE GENOMIC DNA]</scope>
    <source>
        <strain evidence="2 3">DSM 24004</strain>
    </source>
</reference>
<dbReference type="InterPro" id="IPR008254">
    <property type="entry name" value="Flavodoxin/NO_synth"/>
</dbReference>
<evidence type="ECO:0000313" key="3">
    <source>
        <dbReference type="Proteomes" id="UP001519342"/>
    </source>
</evidence>
<keyword evidence="3" id="KW-1185">Reference proteome</keyword>
<proteinExistence type="predicted"/>
<evidence type="ECO:0000313" key="2">
    <source>
        <dbReference type="EMBL" id="MBP1927205.1"/>
    </source>
</evidence>
<dbReference type="InterPro" id="IPR029039">
    <property type="entry name" value="Flavoprotein-like_sf"/>
</dbReference>
<dbReference type="InterPro" id="IPR001226">
    <property type="entry name" value="Flavodoxin_CS"/>
</dbReference>
<comment type="caution">
    <text evidence="2">The sequence shown here is derived from an EMBL/GenBank/DDBJ whole genome shotgun (WGS) entry which is preliminary data.</text>
</comment>
<dbReference type="InterPro" id="IPR026816">
    <property type="entry name" value="Flavodoxin_dom"/>
</dbReference>
<dbReference type="PROSITE" id="PS00201">
    <property type="entry name" value="FLAVODOXIN"/>
    <property type="match status" value="1"/>
</dbReference>